<evidence type="ECO:0000313" key="3">
    <source>
        <dbReference type="Proteomes" id="UP000515856"/>
    </source>
</evidence>
<feature type="transmembrane region" description="Helical" evidence="1">
    <location>
        <begin position="149"/>
        <end position="170"/>
    </location>
</feature>
<sequence>MINFTWKQWIYVDAYIMHCEEVEELFQYFADHHKKMIVCVESAMELERLKSLKAYGYINDVVYHKGIEAIETDLHNHKRKIKDTVIITQHPFDTKDITSLGIEDQYGNLTNFLHVLRRYEETLYRKLISVNIAMMILLCISFFCKLPSSLAGSLMLGAIMILIINFFYGVSKGIFHLGQLFEMIIDSL</sequence>
<reference evidence="2 3" key="1">
    <citation type="submission" date="2020-08" db="EMBL/GenBank/DDBJ databases">
        <authorList>
            <person name="Liu C."/>
            <person name="Sun Q."/>
        </authorList>
    </citation>
    <scope>NUCLEOTIDE SEQUENCE [LARGE SCALE GENOMIC DNA]</scope>
    <source>
        <strain evidence="2 3">NSJ-61</strain>
    </source>
</reference>
<keyword evidence="3" id="KW-1185">Reference proteome</keyword>
<accession>A0A7G9GM19</accession>
<feature type="transmembrane region" description="Helical" evidence="1">
    <location>
        <begin position="123"/>
        <end position="143"/>
    </location>
</feature>
<organism evidence="2 3">
    <name type="scientific">[Eubacterium] hominis</name>
    <dbReference type="NCBI Taxonomy" id="2764325"/>
    <lineage>
        <taxon>Bacteria</taxon>
        <taxon>Bacillati</taxon>
        <taxon>Bacillota</taxon>
        <taxon>Erysipelotrichia</taxon>
        <taxon>Erysipelotrichales</taxon>
        <taxon>Erysipelotrichaceae</taxon>
        <taxon>Amedibacillus</taxon>
    </lineage>
</organism>
<proteinExistence type="predicted"/>
<evidence type="ECO:0000313" key="2">
    <source>
        <dbReference type="EMBL" id="QNM11851.1"/>
    </source>
</evidence>
<dbReference type="KEGG" id="ehn:H9Q80_16640"/>
<name>A0A7G9GM19_9FIRM</name>
<protein>
    <submittedName>
        <fullName evidence="2">Uncharacterized protein</fullName>
    </submittedName>
</protein>
<gene>
    <name evidence="2" type="ORF">H9Q80_16640</name>
</gene>
<keyword evidence="1" id="KW-0812">Transmembrane</keyword>
<dbReference type="EMBL" id="CP060636">
    <property type="protein sequence ID" value="QNM11851.1"/>
    <property type="molecule type" value="Genomic_DNA"/>
</dbReference>
<evidence type="ECO:0000256" key="1">
    <source>
        <dbReference type="SAM" id="Phobius"/>
    </source>
</evidence>
<dbReference type="AlphaFoldDB" id="A0A7G9GM19"/>
<dbReference type="Proteomes" id="UP000515856">
    <property type="component" value="Chromosome"/>
</dbReference>
<keyword evidence="1" id="KW-1133">Transmembrane helix</keyword>
<dbReference type="RefSeq" id="WP_117454588.1">
    <property type="nucleotide sequence ID" value="NZ_CP060636.1"/>
</dbReference>
<keyword evidence="1" id="KW-0472">Membrane</keyword>